<evidence type="ECO:0000256" key="3">
    <source>
        <dbReference type="RuleBase" id="RU361235"/>
    </source>
</evidence>
<evidence type="ECO:0000256" key="2">
    <source>
        <dbReference type="ARBA" id="ARBA00022801"/>
    </source>
</evidence>
<organism evidence="5 6">
    <name type="scientific">Plicaturopsis crispa FD-325 SS-3</name>
    <dbReference type="NCBI Taxonomy" id="944288"/>
    <lineage>
        <taxon>Eukaryota</taxon>
        <taxon>Fungi</taxon>
        <taxon>Dikarya</taxon>
        <taxon>Basidiomycota</taxon>
        <taxon>Agaricomycotina</taxon>
        <taxon>Agaricomycetes</taxon>
        <taxon>Agaricomycetidae</taxon>
        <taxon>Amylocorticiales</taxon>
        <taxon>Amylocorticiaceae</taxon>
        <taxon>Plicatura</taxon>
        <taxon>Plicaturopsis crispa</taxon>
    </lineage>
</organism>
<evidence type="ECO:0000259" key="4">
    <source>
        <dbReference type="Pfam" id="PF00135"/>
    </source>
</evidence>
<dbReference type="SUPFAM" id="SSF53474">
    <property type="entry name" value="alpha/beta-Hydrolases"/>
    <property type="match status" value="1"/>
</dbReference>
<dbReference type="PANTHER" id="PTHR11559">
    <property type="entry name" value="CARBOXYLESTERASE"/>
    <property type="match status" value="1"/>
</dbReference>
<dbReference type="InterPro" id="IPR002018">
    <property type="entry name" value="CarbesteraseB"/>
</dbReference>
<evidence type="ECO:0000313" key="6">
    <source>
        <dbReference type="Proteomes" id="UP000053263"/>
    </source>
</evidence>
<feature type="domain" description="Carboxylesterase type B" evidence="4">
    <location>
        <begin position="39"/>
        <end position="470"/>
    </location>
</feature>
<gene>
    <name evidence="5" type="ORF">PLICRDRAFT_352904</name>
</gene>
<dbReference type="ESTHER" id="plicr-a0a0c9sxr7">
    <property type="family name" value="Fungal_carboxylesterase_lipase"/>
</dbReference>
<dbReference type="AlphaFoldDB" id="A0A0C9SXR7"/>
<dbReference type="EMBL" id="KN832570">
    <property type="protein sequence ID" value="KII84560.1"/>
    <property type="molecule type" value="Genomic_DNA"/>
</dbReference>
<feature type="signal peptide" evidence="3">
    <location>
        <begin position="1"/>
        <end position="19"/>
    </location>
</feature>
<keyword evidence="6" id="KW-1185">Reference proteome</keyword>
<reference evidence="5 6" key="1">
    <citation type="submission" date="2014-06" db="EMBL/GenBank/DDBJ databases">
        <title>Evolutionary Origins and Diversification of the Mycorrhizal Mutualists.</title>
        <authorList>
            <consortium name="DOE Joint Genome Institute"/>
            <consortium name="Mycorrhizal Genomics Consortium"/>
            <person name="Kohler A."/>
            <person name="Kuo A."/>
            <person name="Nagy L.G."/>
            <person name="Floudas D."/>
            <person name="Copeland A."/>
            <person name="Barry K.W."/>
            <person name="Cichocki N."/>
            <person name="Veneault-Fourrey C."/>
            <person name="LaButti K."/>
            <person name="Lindquist E.A."/>
            <person name="Lipzen A."/>
            <person name="Lundell T."/>
            <person name="Morin E."/>
            <person name="Murat C."/>
            <person name="Riley R."/>
            <person name="Ohm R."/>
            <person name="Sun H."/>
            <person name="Tunlid A."/>
            <person name="Henrissat B."/>
            <person name="Grigoriev I.V."/>
            <person name="Hibbett D.S."/>
            <person name="Martin F."/>
        </authorList>
    </citation>
    <scope>NUCLEOTIDE SEQUENCE [LARGE SCALE GENOMIC DNA]</scope>
    <source>
        <strain evidence="5 6">FD-325 SS-3</strain>
    </source>
</reference>
<dbReference type="PROSITE" id="PS00122">
    <property type="entry name" value="CARBOXYLESTERASE_B_1"/>
    <property type="match status" value="1"/>
</dbReference>
<dbReference type="InterPro" id="IPR029058">
    <property type="entry name" value="AB_hydrolase_fold"/>
</dbReference>
<dbReference type="Proteomes" id="UP000053263">
    <property type="component" value="Unassembled WGS sequence"/>
</dbReference>
<dbReference type="InterPro" id="IPR019826">
    <property type="entry name" value="Carboxylesterase_B_AS"/>
</dbReference>
<dbReference type="OrthoDB" id="408631at2759"/>
<keyword evidence="3" id="KW-0732">Signal</keyword>
<accession>A0A0C9SXR7</accession>
<dbReference type="GO" id="GO:0016787">
    <property type="term" value="F:hydrolase activity"/>
    <property type="evidence" value="ECO:0007669"/>
    <property type="project" value="UniProtKB-KW"/>
</dbReference>
<dbReference type="InterPro" id="IPR050309">
    <property type="entry name" value="Type-B_Carboxylest/Lipase"/>
</dbReference>
<evidence type="ECO:0000256" key="1">
    <source>
        <dbReference type="ARBA" id="ARBA00005964"/>
    </source>
</evidence>
<protein>
    <recommendedName>
        <fullName evidence="3">Carboxylic ester hydrolase</fullName>
        <ecNumber evidence="3">3.1.1.-</ecNumber>
    </recommendedName>
</protein>
<dbReference type="PROSITE" id="PS00941">
    <property type="entry name" value="CARBOXYLESTERASE_B_2"/>
    <property type="match status" value="1"/>
</dbReference>
<dbReference type="EC" id="3.1.1.-" evidence="3"/>
<dbReference type="Pfam" id="PF00135">
    <property type="entry name" value="COesterase"/>
    <property type="match status" value="1"/>
</dbReference>
<dbReference type="InterPro" id="IPR019819">
    <property type="entry name" value="Carboxylesterase_B_CS"/>
</dbReference>
<evidence type="ECO:0000313" key="5">
    <source>
        <dbReference type="EMBL" id="KII84560.1"/>
    </source>
</evidence>
<dbReference type="Gene3D" id="3.40.50.1820">
    <property type="entry name" value="alpha/beta hydrolase"/>
    <property type="match status" value="1"/>
</dbReference>
<sequence>MRYALLSLGLILLRDIGHARRTEDALSTTARSDGLPLDPTVDLGYARYAGNATSPAGIVDGPVTFYGGIPYAKPPLGDLRFRASQQLNESIPNGGSPSVIDARDWGPPCIQQPAAVGVGSEDCLTLNVWKPTNATAGDDLPVVVYIYGGGFYYGTTQGFPMYDWVMQNSNAVIAVSVSYRLNLLGFLSGTTVASDGDLNVGLLDQRAALWWIQRHIRQFGGDPDAVTIVGESAGGASVVMQTVAYGGTQGAPFKRAIAQSIGFGPTPSAAQSEATFKNVTSIVGCPSTGPETMSCLRNASIGAIVSAINHVAAGALSPVVDGVFLPALPSRLIASGNFTPADFIGGHCTNDGRTFVGGTPEQFVTDDDVAVRVFGRWPGVSNATIDNALALYPAPGTPGSPFASQYDRAWTMAQEIIFGCMDWYLADRMLYKGVKNVFGYRWNAADPVLLAASPYMGVMHTSDLYYLFDGTKYVRHTGYMYKIRLTSIFSTAPNAGATFTPFNTVRCTVVLA</sequence>
<keyword evidence="2 3" id="KW-0378">Hydrolase</keyword>
<name>A0A0C9SXR7_PLICR</name>
<comment type="similarity">
    <text evidence="1 3">Belongs to the type-B carboxylesterase/lipase family.</text>
</comment>
<dbReference type="HOGENOM" id="CLU_006586_10_7_1"/>
<proteinExistence type="inferred from homology"/>
<feature type="chain" id="PRO_5005111951" description="Carboxylic ester hydrolase" evidence="3">
    <location>
        <begin position="20"/>
        <end position="512"/>
    </location>
</feature>